<evidence type="ECO:0000313" key="2">
    <source>
        <dbReference type="Proteomes" id="UP001254075"/>
    </source>
</evidence>
<name>A0AAW8W2B0_9LACO</name>
<dbReference type="AlphaFoldDB" id="A0AAW8W2B0"/>
<dbReference type="Proteomes" id="UP001254075">
    <property type="component" value="Unassembled WGS sequence"/>
</dbReference>
<evidence type="ECO:0000313" key="1">
    <source>
        <dbReference type="EMBL" id="MDT7013622.1"/>
    </source>
</evidence>
<organism evidence="1 2">
    <name type="scientific">Levilactobacillus namurensis</name>
    <dbReference type="NCBI Taxonomy" id="380393"/>
    <lineage>
        <taxon>Bacteria</taxon>
        <taxon>Bacillati</taxon>
        <taxon>Bacillota</taxon>
        <taxon>Bacilli</taxon>
        <taxon>Lactobacillales</taxon>
        <taxon>Lactobacillaceae</taxon>
        <taxon>Levilactobacillus</taxon>
    </lineage>
</organism>
<gene>
    <name evidence="1" type="ORF">RI532_04170</name>
</gene>
<dbReference type="EMBL" id="JAVLAM010000001">
    <property type="protein sequence ID" value="MDT7013622.1"/>
    <property type="molecule type" value="Genomic_DNA"/>
</dbReference>
<evidence type="ECO:0008006" key="3">
    <source>
        <dbReference type="Google" id="ProtNLM"/>
    </source>
</evidence>
<proteinExistence type="predicted"/>
<protein>
    <recommendedName>
        <fullName evidence="3">Cyclophilin-like domain-containing protein</fullName>
    </recommendedName>
</protein>
<accession>A0AAW8W2B0</accession>
<reference evidence="1" key="1">
    <citation type="submission" date="2023-08" db="EMBL/GenBank/DDBJ databases">
        <authorList>
            <person name="Page C.A."/>
            <person name="Perez-Diaz I.M."/>
        </authorList>
    </citation>
    <scope>NUCLEOTIDE SEQUENCE</scope>
    <source>
        <strain evidence="1">3.8.38</strain>
    </source>
</reference>
<comment type="caution">
    <text evidence="1">The sequence shown here is derived from an EMBL/GenBank/DDBJ whole genome shotgun (WGS) entry which is preliminary data.</text>
</comment>
<sequence>MSEFSVNHATVTFDVTKVNAAFRVAAALGEIAADFSLDLNYDHLVSPEAVTQSQVLPDSISFSVQGWNQLKLDHKRDKLLDFNPFL</sequence>